<comment type="caution">
    <text evidence="1">The sequence shown here is derived from an EMBL/GenBank/DDBJ whole genome shotgun (WGS) entry which is preliminary data.</text>
</comment>
<dbReference type="Proteomes" id="UP000054630">
    <property type="component" value="Unassembled WGS sequence"/>
</dbReference>
<accession>A0A0V0S8V5</accession>
<gene>
    <name evidence="1" type="ORF">T07_246</name>
</gene>
<proteinExistence type="predicted"/>
<dbReference type="AlphaFoldDB" id="A0A0V0S8V5"/>
<reference evidence="1 2" key="1">
    <citation type="submission" date="2015-01" db="EMBL/GenBank/DDBJ databases">
        <title>Evolution of Trichinella species and genotypes.</title>
        <authorList>
            <person name="Korhonen P.K."/>
            <person name="Edoardo P."/>
            <person name="Giuseppe L.R."/>
            <person name="Gasser R.B."/>
        </authorList>
    </citation>
    <scope>NUCLEOTIDE SEQUENCE [LARGE SCALE GENOMIC DNA]</scope>
    <source>
        <strain evidence="1">ISS37</strain>
    </source>
</reference>
<sequence>MGCKIVEIAKRFILNIVLIKPTRSNAAAPAVAMAPIFQADHPVQSIKEALDVGDRLFSCNEKLPESMTKKMFHAICLKTGRISNDGFNALSLLTESFIEKAFILNQ</sequence>
<evidence type="ECO:0000313" key="1">
    <source>
        <dbReference type="EMBL" id="KRX23185.1"/>
    </source>
</evidence>
<organism evidence="1 2">
    <name type="scientific">Trichinella nelsoni</name>
    <dbReference type="NCBI Taxonomy" id="6336"/>
    <lineage>
        <taxon>Eukaryota</taxon>
        <taxon>Metazoa</taxon>
        <taxon>Ecdysozoa</taxon>
        <taxon>Nematoda</taxon>
        <taxon>Enoplea</taxon>
        <taxon>Dorylaimia</taxon>
        <taxon>Trichinellida</taxon>
        <taxon>Trichinellidae</taxon>
        <taxon>Trichinella</taxon>
    </lineage>
</organism>
<dbReference type="EMBL" id="JYDL01000026">
    <property type="protein sequence ID" value="KRX23185.1"/>
    <property type="molecule type" value="Genomic_DNA"/>
</dbReference>
<dbReference type="OrthoDB" id="10513213at2759"/>
<name>A0A0V0S8V5_9BILA</name>
<protein>
    <submittedName>
        <fullName evidence="1">Uncharacterized protein</fullName>
    </submittedName>
</protein>
<evidence type="ECO:0000313" key="2">
    <source>
        <dbReference type="Proteomes" id="UP000054630"/>
    </source>
</evidence>
<keyword evidence="2" id="KW-1185">Reference proteome</keyword>